<reference evidence="3" key="1">
    <citation type="journal article" date="2017" name="Genome Biol.">
        <title>Comparative genomics reveals high biological diversity and specific adaptations in the industrially and medically important fungal genus Aspergillus.</title>
        <authorList>
            <person name="de Vries R.P."/>
            <person name="Riley R."/>
            <person name="Wiebenga A."/>
            <person name="Aguilar-Osorio G."/>
            <person name="Amillis S."/>
            <person name="Uchima C.A."/>
            <person name="Anderluh G."/>
            <person name="Asadollahi M."/>
            <person name="Askin M."/>
            <person name="Barry K."/>
            <person name="Battaglia E."/>
            <person name="Bayram O."/>
            <person name="Benocci T."/>
            <person name="Braus-Stromeyer S.A."/>
            <person name="Caldana C."/>
            <person name="Canovas D."/>
            <person name="Cerqueira G.C."/>
            <person name="Chen F."/>
            <person name="Chen W."/>
            <person name="Choi C."/>
            <person name="Clum A."/>
            <person name="Dos Santos R.A."/>
            <person name="Damasio A.R."/>
            <person name="Diallinas G."/>
            <person name="Emri T."/>
            <person name="Fekete E."/>
            <person name="Flipphi M."/>
            <person name="Freyberg S."/>
            <person name="Gallo A."/>
            <person name="Gournas C."/>
            <person name="Habgood R."/>
            <person name="Hainaut M."/>
            <person name="Harispe M.L."/>
            <person name="Henrissat B."/>
            <person name="Hilden K.S."/>
            <person name="Hope R."/>
            <person name="Hossain A."/>
            <person name="Karabika E."/>
            <person name="Karaffa L."/>
            <person name="Karanyi Z."/>
            <person name="Krasevec N."/>
            <person name="Kuo A."/>
            <person name="Kusch H."/>
            <person name="LaButti K."/>
            <person name="Lagendijk E.L."/>
            <person name="Lapidus A."/>
            <person name="Levasseur A."/>
            <person name="Lindquist E."/>
            <person name="Lipzen A."/>
            <person name="Logrieco A.F."/>
            <person name="MacCabe A."/>
            <person name="Maekelae M.R."/>
            <person name="Malavazi I."/>
            <person name="Melin P."/>
            <person name="Meyer V."/>
            <person name="Mielnichuk N."/>
            <person name="Miskei M."/>
            <person name="Molnar A.P."/>
            <person name="Mule G."/>
            <person name="Ngan C.Y."/>
            <person name="Orejas M."/>
            <person name="Orosz E."/>
            <person name="Ouedraogo J.P."/>
            <person name="Overkamp K.M."/>
            <person name="Park H.-S."/>
            <person name="Perrone G."/>
            <person name="Piumi F."/>
            <person name="Punt P.J."/>
            <person name="Ram A.F."/>
            <person name="Ramon A."/>
            <person name="Rauscher S."/>
            <person name="Record E."/>
            <person name="Riano-Pachon D.M."/>
            <person name="Robert V."/>
            <person name="Roehrig J."/>
            <person name="Ruller R."/>
            <person name="Salamov A."/>
            <person name="Salih N.S."/>
            <person name="Samson R.A."/>
            <person name="Sandor E."/>
            <person name="Sanguinetti M."/>
            <person name="Schuetze T."/>
            <person name="Sepcic K."/>
            <person name="Shelest E."/>
            <person name="Sherlock G."/>
            <person name="Sophianopoulou V."/>
            <person name="Squina F.M."/>
            <person name="Sun H."/>
            <person name="Susca A."/>
            <person name="Todd R.B."/>
            <person name="Tsang A."/>
            <person name="Unkles S.E."/>
            <person name="van de Wiele N."/>
            <person name="van Rossen-Uffink D."/>
            <person name="Oliveira J.V."/>
            <person name="Vesth T.C."/>
            <person name="Visser J."/>
            <person name="Yu J.-H."/>
            <person name="Zhou M."/>
            <person name="Andersen M.R."/>
            <person name="Archer D.B."/>
            <person name="Baker S.E."/>
            <person name="Benoit I."/>
            <person name="Brakhage A.A."/>
            <person name="Braus G.H."/>
            <person name="Fischer R."/>
            <person name="Frisvad J.C."/>
            <person name="Goldman G.H."/>
            <person name="Houbraken J."/>
            <person name="Oakley B."/>
            <person name="Pocsi I."/>
            <person name="Scazzocchio C."/>
            <person name="Seiboth B."/>
            <person name="vanKuyk P.A."/>
            <person name="Wortman J."/>
            <person name="Dyer P.S."/>
            <person name="Grigoriev I.V."/>
        </authorList>
    </citation>
    <scope>NUCLEOTIDE SEQUENCE [LARGE SCALE GENOMIC DNA]</scope>
    <source>
        <strain evidence="3">CBS 101740 / IMI 381727 / IBT 21946</strain>
    </source>
</reference>
<accession>A0A1L9U7B6</accession>
<evidence type="ECO:0000256" key="1">
    <source>
        <dbReference type="SAM" id="MobiDB-lite"/>
    </source>
</evidence>
<dbReference type="AlphaFoldDB" id="A0A1L9U7B6"/>
<dbReference type="GeneID" id="93575589"/>
<evidence type="ECO:0000313" key="2">
    <source>
        <dbReference type="EMBL" id="OJJ67551.1"/>
    </source>
</evidence>
<sequence>MNRILPVGRVSLLQAQVARVGDIGAKCPSDSITQRSSPQRASGPVVDDLPPLAGVAPRGRSIDWQWLDPADPHLVTSELSDGAAPETVADVLFWEAPVTDAVRNERLPMQLIHSKWNMGF</sequence>
<proteinExistence type="predicted"/>
<evidence type="ECO:0000313" key="3">
    <source>
        <dbReference type="Proteomes" id="UP000184499"/>
    </source>
</evidence>
<dbReference type="VEuPathDB" id="FungiDB:ASPBRDRAFT_332568"/>
<name>A0A1L9U7B6_ASPBC</name>
<dbReference type="Proteomes" id="UP000184499">
    <property type="component" value="Unassembled WGS sequence"/>
</dbReference>
<dbReference type="OrthoDB" id="10603737at2759"/>
<feature type="region of interest" description="Disordered" evidence="1">
    <location>
        <begin position="26"/>
        <end position="52"/>
    </location>
</feature>
<organism evidence="2 3">
    <name type="scientific">Aspergillus brasiliensis (strain CBS 101740 / IMI 381727 / IBT 21946)</name>
    <dbReference type="NCBI Taxonomy" id="767769"/>
    <lineage>
        <taxon>Eukaryota</taxon>
        <taxon>Fungi</taxon>
        <taxon>Dikarya</taxon>
        <taxon>Ascomycota</taxon>
        <taxon>Pezizomycotina</taxon>
        <taxon>Eurotiomycetes</taxon>
        <taxon>Eurotiomycetidae</taxon>
        <taxon>Eurotiales</taxon>
        <taxon>Aspergillaceae</taxon>
        <taxon>Aspergillus</taxon>
        <taxon>Aspergillus subgen. Circumdati</taxon>
    </lineage>
</organism>
<dbReference type="RefSeq" id="XP_067474800.1">
    <property type="nucleotide sequence ID" value="XM_067623101.1"/>
</dbReference>
<gene>
    <name evidence="2" type="ORF">ASPBRDRAFT_332568</name>
</gene>
<protein>
    <submittedName>
        <fullName evidence="2">Uncharacterized protein</fullName>
    </submittedName>
</protein>
<keyword evidence="3" id="KW-1185">Reference proteome</keyword>
<feature type="compositionally biased region" description="Polar residues" evidence="1">
    <location>
        <begin position="30"/>
        <end position="40"/>
    </location>
</feature>
<dbReference type="EMBL" id="KV878693">
    <property type="protein sequence ID" value="OJJ67551.1"/>
    <property type="molecule type" value="Genomic_DNA"/>
</dbReference>